<keyword evidence="1" id="KW-1133">Transmembrane helix</keyword>
<evidence type="ECO:0000256" key="1">
    <source>
        <dbReference type="SAM" id="Phobius"/>
    </source>
</evidence>
<feature type="transmembrane region" description="Helical" evidence="1">
    <location>
        <begin position="21"/>
        <end position="40"/>
    </location>
</feature>
<gene>
    <name evidence="2" type="ORF">METZ01_LOCUS444970</name>
</gene>
<organism evidence="2">
    <name type="scientific">marine metagenome</name>
    <dbReference type="NCBI Taxonomy" id="408172"/>
    <lineage>
        <taxon>unclassified sequences</taxon>
        <taxon>metagenomes</taxon>
        <taxon>ecological metagenomes</taxon>
    </lineage>
</organism>
<dbReference type="EMBL" id="UINC01182097">
    <property type="protein sequence ID" value="SVD92116.1"/>
    <property type="molecule type" value="Genomic_DNA"/>
</dbReference>
<keyword evidence="1" id="KW-0472">Membrane</keyword>
<keyword evidence="1" id="KW-0812">Transmembrane</keyword>
<accession>A0A382Z9E5</accession>
<proteinExistence type="predicted"/>
<sequence>MANKKKRKTKIVHPVFNFLKNYNFEINAIILFGLGVFLLLEEMEIKAYLYNKIFELL</sequence>
<name>A0A382Z9E5_9ZZZZ</name>
<protein>
    <submittedName>
        <fullName evidence="2">Uncharacterized protein</fullName>
    </submittedName>
</protein>
<feature type="non-terminal residue" evidence="2">
    <location>
        <position position="57"/>
    </location>
</feature>
<dbReference type="AlphaFoldDB" id="A0A382Z9E5"/>
<evidence type="ECO:0000313" key="2">
    <source>
        <dbReference type="EMBL" id="SVD92116.1"/>
    </source>
</evidence>
<reference evidence="2" key="1">
    <citation type="submission" date="2018-05" db="EMBL/GenBank/DDBJ databases">
        <authorList>
            <person name="Lanie J.A."/>
            <person name="Ng W.-L."/>
            <person name="Kazmierczak K.M."/>
            <person name="Andrzejewski T.M."/>
            <person name="Davidsen T.M."/>
            <person name="Wayne K.J."/>
            <person name="Tettelin H."/>
            <person name="Glass J.I."/>
            <person name="Rusch D."/>
            <person name="Podicherti R."/>
            <person name="Tsui H.-C.T."/>
            <person name="Winkler M.E."/>
        </authorList>
    </citation>
    <scope>NUCLEOTIDE SEQUENCE</scope>
</reference>